<protein>
    <submittedName>
        <fullName evidence="1">CPN60II</fullName>
    </submittedName>
</protein>
<dbReference type="AlphaFoldDB" id="A0A0A9HG95"/>
<organism evidence="1">
    <name type="scientific">Arundo donax</name>
    <name type="common">Giant reed</name>
    <name type="synonym">Donax arundinaceus</name>
    <dbReference type="NCBI Taxonomy" id="35708"/>
    <lineage>
        <taxon>Eukaryota</taxon>
        <taxon>Viridiplantae</taxon>
        <taxon>Streptophyta</taxon>
        <taxon>Embryophyta</taxon>
        <taxon>Tracheophyta</taxon>
        <taxon>Spermatophyta</taxon>
        <taxon>Magnoliopsida</taxon>
        <taxon>Liliopsida</taxon>
        <taxon>Poales</taxon>
        <taxon>Poaceae</taxon>
        <taxon>PACMAD clade</taxon>
        <taxon>Arundinoideae</taxon>
        <taxon>Arundineae</taxon>
        <taxon>Arundo</taxon>
    </lineage>
</organism>
<name>A0A0A9HG95_ARUDO</name>
<dbReference type="EMBL" id="GBRH01162129">
    <property type="protein sequence ID" value="JAE35767.1"/>
    <property type="molecule type" value="Transcribed_RNA"/>
</dbReference>
<reference evidence="1" key="1">
    <citation type="submission" date="2014-09" db="EMBL/GenBank/DDBJ databases">
        <authorList>
            <person name="Magalhaes I.L.F."/>
            <person name="Oliveira U."/>
            <person name="Santos F.R."/>
            <person name="Vidigal T.H.D.A."/>
            <person name="Brescovit A.D."/>
            <person name="Santos A.J."/>
        </authorList>
    </citation>
    <scope>NUCLEOTIDE SEQUENCE</scope>
    <source>
        <tissue evidence="1">Shoot tissue taken approximately 20 cm above the soil surface</tissue>
    </source>
</reference>
<evidence type="ECO:0000313" key="1">
    <source>
        <dbReference type="EMBL" id="JAE35767.1"/>
    </source>
</evidence>
<accession>A0A0A9HG95</accession>
<proteinExistence type="predicted"/>
<sequence>MVITPSLPTFSIAFAISSPISLSPLADIVPTCTISSDVLIILAMPFRFATTASTAIEIPRLRSMAFIPAATDLQPSLNIAFVRTVAHVVPSPAVSLVALATCFTRLAPTFFTLSLNSMLLATVTPSFVTLGAPKLCSIITVRPLGPIVTLTASANSSTPLIIKARASTPNLMSLAA</sequence>
<reference evidence="1" key="2">
    <citation type="journal article" date="2015" name="Data Brief">
        <title>Shoot transcriptome of the giant reed, Arundo donax.</title>
        <authorList>
            <person name="Barrero R.A."/>
            <person name="Guerrero F.D."/>
            <person name="Moolhuijzen P."/>
            <person name="Goolsby J.A."/>
            <person name="Tidwell J."/>
            <person name="Bellgard S.E."/>
            <person name="Bellgard M.I."/>
        </authorList>
    </citation>
    <scope>NUCLEOTIDE SEQUENCE</scope>
    <source>
        <tissue evidence="1">Shoot tissue taken approximately 20 cm above the soil surface</tissue>
    </source>
</reference>